<dbReference type="Pfam" id="PF06965">
    <property type="entry name" value="Na_H_antiport_1"/>
    <property type="match status" value="1"/>
</dbReference>
<dbReference type="AlphaFoldDB" id="A0A1I5DFF3"/>
<name>A0A1I5DFF3_9RHOB</name>
<evidence type="ECO:0000256" key="5">
    <source>
        <dbReference type="ARBA" id="ARBA00023136"/>
    </source>
</evidence>
<reference evidence="8" key="1">
    <citation type="submission" date="2016-10" db="EMBL/GenBank/DDBJ databases">
        <authorList>
            <person name="Varghese N."/>
            <person name="Submissions S."/>
        </authorList>
    </citation>
    <scope>NUCLEOTIDE SEQUENCE [LARGE SCALE GENOMIC DNA]</scope>
    <source>
        <strain evidence="8">DSM 28463</strain>
    </source>
</reference>
<feature type="transmembrane region" description="Helical" evidence="6">
    <location>
        <begin position="292"/>
        <end position="311"/>
    </location>
</feature>
<comment type="catalytic activity">
    <reaction evidence="6">
        <text>Na(+)(in) + 2 H(+)(out) = Na(+)(out) + 2 H(+)(in)</text>
        <dbReference type="Rhea" id="RHEA:29251"/>
        <dbReference type="ChEBI" id="CHEBI:15378"/>
        <dbReference type="ChEBI" id="CHEBI:29101"/>
    </reaction>
</comment>
<keyword evidence="5 6" id="KW-0472">Membrane</keyword>
<comment type="subcellular location">
    <subcellularLocation>
        <location evidence="1">Cell inner membrane</location>
        <topology evidence="1">Multi-pass membrane protein</topology>
    </subcellularLocation>
    <subcellularLocation>
        <location evidence="6">Cell membrane</location>
        <topology evidence="6">Multi-pass membrane protein</topology>
    </subcellularLocation>
</comment>
<dbReference type="Gene3D" id="1.20.1530.10">
    <property type="entry name" value="Na+/H+ antiporter like domain"/>
    <property type="match status" value="1"/>
</dbReference>
<feature type="transmembrane region" description="Helical" evidence="6">
    <location>
        <begin position="258"/>
        <end position="280"/>
    </location>
</feature>
<organism evidence="7 8">
    <name type="scientific">Roseovarius lutimaris</name>
    <dbReference type="NCBI Taxonomy" id="1005928"/>
    <lineage>
        <taxon>Bacteria</taxon>
        <taxon>Pseudomonadati</taxon>
        <taxon>Pseudomonadota</taxon>
        <taxon>Alphaproteobacteria</taxon>
        <taxon>Rhodobacterales</taxon>
        <taxon>Roseobacteraceae</taxon>
        <taxon>Roseovarius</taxon>
    </lineage>
</organism>
<keyword evidence="3 6" id="KW-0812">Transmembrane</keyword>
<feature type="transmembrane region" description="Helical" evidence="6">
    <location>
        <begin position="83"/>
        <end position="106"/>
    </location>
</feature>
<dbReference type="GO" id="GO:0006885">
    <property type="term" value="P:regulation of pH"/>
    <property type="evidence" value="ECO:0007669"/>
    <property type="project" value="InterPro"/>
</dbReference>
<protein>
    <recommendedName>
        <fullName evidence="6">Na(+)/H(+) antiporter NhaA</fullName>
    </recommendedName>
    <alternativeName>
        <fullName evidence="6">Sodium/proton antiporter NhaA</fullName>
    </alternativeName>
</protein>
<accession>A0A1I5DFF3</accession>
<evidence type="ECO:0000256" key="4">
    <source>
        <dbReference type="ARBA" id="ARBA00022989"/>
    </source>
</evidence>
<proteinExistence type="inferred from homology"/>
<sequence>MFFFHIGLHTKHEMTSGVLAAPGRAILPAIAAFGGMIVPAAIYLTFNAGDPEAMRGWAIPIATDVVLVLGLMSFLGSVVSPGLLAFVTAVAIFDDLGAVLVIALFYGEAEFGWSLAAIAAGLAGLGFLNRHASETTALYLLLGTLLWIGLVGSGLEGAVAGAVTGLALPLSAFKRSAVEQVENRIAPLALFIVVPVFAFFNAGVPLTFAPTSWVTDTVVVGIVLGLVVGKPLGVAVGTGLALWAGLGSLPSGTSLQDTLRAALFAGIGFTMSLFIVTAALDDPTRADPAKVAVILGSSLSAIFASVALLTLRRRRLS</sequence>
<dbReference type="InterPro" id="IPR023171">
    <property type="entry name" value="Na/H_antiporter_dom_sf"/>
</dbReference>
<evidence type="ECO:0000256" key="3">
    <source>
        <dbReference type="ARBA" id="ARBA00022692"/>
    </source>
</evidence>
<evidence type="ECO:0000256" key="6">
    <source>
        <dbReference type="HAMAP-Rule" id="MF_01844"/>
    </source>
</evidence>
<keyword evidence="4 6" id="KW-1133">Transmembrane helix</keyword>
<feature type="transmembrane region" description="Helical" evidence="6">
    <location>
        <begin position="58"/>
        <end position="77"/>
    </location>
</feature>
<comment type="similarity">
    <text evidence="6">Belongs to the NhaA Na(+)/H(+) (TC 2.A.33) antiporter family.</text>
</comment>
<dbReference type="PANTHER" id="PTHR30341:SF0">
    <property type="entry name" value="NA(+)_H(+) ANTIPORTER NHAA"/>
    <property type="match status" value="1"/>
</dbReference>
<feature type="transmembrane region" description="Helical" evidence="6">
    <location>
        <begin position="218"/>
        <end position="246"/>
    </location>
</feature>
<dbReference type="InterPro" id="IPR004670">
    <property type="entry name" value="NhaA"/>
</dbReference>
<evidence type="ECO:0000256" key="2">
    <source>
        <dbReference type="ARBA" id="ARBA00022475"/>
    </source>
</evidence>
<dbReference type="RefSeq" id="WP_177193856.1">
    <property type="nucleotide sequence ID" value="NZ_FOVP01000012.1"/>
</dbReference>
<keyword evidence="6" id="KW-0915">Sodium</keyword>
<feature type="transmembrane region" description="Helical" evidence="6">
    <location>
        <begin position="111"/>
        <end position="128"/>
    </location>
</feature>
<keyword evidence="6" id="KW-0739">Sodium transport</keyword>
<keyword evidence="2 6" id="KW-1003">Cell membrane</keyword>
<evidence type="ECO:0000313" key="8">
    <source>
        <dbReference type="Proteomes" id="UP000198599"/>
    </source>
</evidence>
<feature type="transmembrane region" description="Helical" evidence="6">
    <location>
        <begin position="185"/>
        <end position="206"/>
    </location>
</feature>
<keyword evidence="6" id="KW-0050">Antiport</keyword>
<keyword evidence="6" id="KW-0813">Transport</keyword>
<keyword evidence="6" id="KW-0406">Ion transport</keyword>
<dbReference type="HAMAP" id="MF_01844">
    <property type="entry name" value="NhaA"/>
    <property type="match status" value="1"/>
</dbReference>
<gene>
    <name evidence="6" type="primary">nhaA</name>
    <name evidence="7" type="ORF">SAMN04487859_11299</name>
</gene>
<comment type="function">
    <text evidence="6">Na(+)/H(+) antiporter that extrudes sodium in exchange for external protons.</text>
</comment>
<dbReference type="STRING" id="1005928.SAMN04487859_11299"/>
<dbReference type="EMBL" id="FOVP01000012">
    <property type="protein sequence ID" value="SFN97922.1"/>
    <property type="molecule type" value="Genomic_DNA"/>
</dbReference>
<evidence type="ECO:0000313" key="7">
    <source>
        <dbReference type="EMBL" id="SFN97922.1"/>
    </source>
</evidence>
<dbReference type="PANTHER" id="PTHR30341">
    <property type="entry name" value="SODIUM ION/PROTON ANTIPORTER NHAA-RELATED"/>
    <property type="match status" value="1"/>
</dbReference>
<feature type="transmembrane region" description="Helical" evidence="6">
    <location>
        <begin position="25"/>
        <end position="46"/>
    </location>
</feature>
<dbReference type="Proteomes" id="UP000198599">
    <property type="component" value="Unassembled WGS sequence"/>
</dbReference>
<keyword evidence="8" id="KW-1185">Reference proteome</keyword>
<evidence type="ECO:0000256" key="1">
    <source>
        <dbReference type="ARBA" id="ARBA00004429"/>
    </source>
</evidence>
<feature type="transmembrane region" description="Helical" evidence="6">
    <location>
        <begin position="140"/>
        <end position="173"/>
    </location>
</feature>
<dbReference type="GO" id="GO:0015385">
    <property type="term" value="F:sodium:proton antiporter activity"/>
    <property type="evidence" value="ECO:0007669"/>
    <property type="project" value="TreeGrafter"/>
</dbReference>
<dbReference type="GO" id="GO:0005886">
    <property type="term" value="C:plasma membrane"/>
    <property type="evidence" value="ECO:0007669"/>
    <property type="project" value="UniProtKB-SubCell"/>
</dbReference>